<dbReference type="AlphaFoldDB" id="A0A4R0ILJ5"/>
<evidence type="ECO:0000313" key="5">
    <source>
        <dbReference type="EMBL" id="TCC29545.1"/>
    </source>
</evidence>
<keyword evidence="2 5" id="KW-0378">Hydrolase</keyword>
<dbReference type="Pfam" id="PF07859">
    <property type="entry name" value="Abhydrolase_3"/>
    <property type="match status" value="1"/>
</dbReference>
<organism evidence="5 6">
    <name type="scientific">Kribbella speibonae</name>
    <dbReference type="NCBI Taxonomy" id="1572660"/>
    <lineage>
        <taxon>Bacteria</taxon>
        <taxon>Bacillati</taxon>
        <taxon>Actinomycetota</taxon>
        <taxon>Actinomycetes</taxon>
        <taxon>Propionibacteriales</taxon>
        <taxon>Kribbellaceae</taxon>
        <taxon>Kribbella</taxon>
    </lineage>
</organism>
<dbReference type="PANTHER" id="PTHR48081">
    <property type="entry name" value="AB HYDROLASE SUPERFAMILY PROTEIN C4A8.06C"/>
    <property type="match status" value="1"/>
</dbReference>
<dbReference type="PROSITE" id="PS01173">
    <property type="entry name" value="LIPASE_GDXG_HIS"/>
    <property type="match status" value="1"/>
</dbReference>
<proteinExistence type="inferred from homology"/>
<feature type="compositionally biased region" description="Pro residues" evidence="3">
    <location>
        <begin position="173"/>
        <end position="182"/>
    </location>
</feature>
<evidence type="ECO:0000313" key="6">
    <source>
        <dbReference type="Proteomes" id="UP000294225"/>
    </source>
</evidence>
<evidence type="ECO:0000256" key="3">
    <source>
        <dbReference type="SAM" id="MobiDB-lite"/>
    </source>
</evidence>
<feature type="compositionally biased region" description="Low complexity" evidence="3">
    <location>
        <begin position="183"/>
        <end position="205"/>
    </location>
</feature>
<dbReference type="InterPro" id="IPR029058">
    <property type="entry name" value="AB_hydrolase_fold"/>
</dbReference>
<evidence type="ECO:0000256" key="2">
    <source>
        <dbReference type="ARBA" id="ARBA00022801"/>
    </source>
</evidence>
<dbReference type="InterPro" id="IPR013094">
    <property type="entry name" value="AB_hydrolase_3"/>
</dbReference>
<gene>
    <name evidence="5" type="ORF">E0H92_41720</name>
</gene>
<dbReference type="GO" id="GO:0016787">
    <property type="term" value="F:hydrolase activity"/>
    <property type="evidence" value="ECO:0007669"/>
    <property type="project" value="UniProtKB-KW"/>
</dbReference>
<dbReference type="PANTHER" id="PTHR48081:SF8">
    <property type="entry name" value="ALPHA_BETA HYDROLASE FOLD-3 DOMAIN-CONTAINING PROTEIN-RELATED"/>
    <property type="match status" value="1"/>
</dbReference>
<sequence>MSYGGSTSYSRLCDASRSPATPLSIPSFGEQRVAVRALADVTFSLPVDASWRPRLLASHLVNLRLDSVLRDTVTAVQANALLPLYALPAAVRRRLAGAPIQIDGNTLDPDVQLLLRVDNLLPHTTKTDAATARTHFRNLCKLIPGTPAPLLRVTDLTVRGAAGQLEARLYIPRPTPPTPPAPSSAGPGPSTAPGPSASGSAPDAGAARRLGSGGLLVFFHGGGWVVGDLGTHDALCRAIAADAGIRVLSVDYRLAPEAPAPTAAEDAIAAFTWAVDHAEDLGADPALVAVGGDSAGGNLAAVVAQQTVRRGLPQPALQVLLYPAVDLVARRPSRDLFSEGFLLTEEDIIWYRDHYTPDPTLRPDPIVSPLRAEDLTGLPPTYLTTAGFDPLRDEGLEYATALTAAGNPLTHAHHPTLPHGHANLLTVPGTTRTAHTHLTNHLRKALGSGQQA</sequence>
<dbReference type="InterPro" id="IPR050300">
    <property type="entry name" value="GDXG_lipolytic_enzyme"/>
</dbReference>
<evidence type="ECO:0000256" key="1">
    <source>
        <dbReference type="ARBA" id="ARBA00010515"/>
    </source>
</evidence>
<comment type="caution">
    <text evidence="5">The sequence shown here is derived from an EMBL/GenBank/DDBJ whole genome shotgun (WGS) entry which is preliminary data.</text>
</comment>
<dbReference type="EMBL" id="SJKC01000009">
    <property type="protein sequence ID" value="TCC29545.1"/>
    <property type="molecule type" value="Genomic_DNA"/>
</dbReference>
<dbReference type="Proteomes" id="UP000294225">
    <property type="component" value="Unassembled WGS sequence"/>
</dbReference>
<feature type="region of interest" description="Disordered" evidence="3">
    <location>
        <begin position="1"/>
        <end position="21"/>
    </location>
</feature>
<protein>
    <submittedName>
        <fullName evidence="5">Alpha/beta hydrolase</fullName>
    </submittedName>
</protein>
<dbReference type="InterPro" id="IPR002168">
    <property type="entry name" value="Lipase_GDXG_HIS_AS"/>
</dbReference>
<feature type="domain" description="Alpha/beta hydrolase fold-3" evidence="4">
    <location>
        <begin position="216"/>
        <end position="421"/>
    </location>
</feature>
<feature type="compositionally biased region" description="Polar residues" evidence="3">
    <location>
        <begin position="1"/>
        <end position="10"/>
    </location>
</feature>
<feature type="region of interest" description="Disordered" evidence="3">
    <location>
        <begin position="167"/>
        <end position="205"/>
    </location>
</feature>
<evidence type="ECO:0000259" key="4">
    <source>
        <dbReference type="Pfam" id="PF07859"/>
    </source>
</evidence>
<name>A0A4R0ILJ5_9ACTN</name>
<dbReference type="SUPFAM" id="SSF53474">
    <property type="entry name" value="alpha/beta-Hydrolases"/>
    <property type="match status" value="1"/>
</dbReference>
<comment type="similarity">
    <text evidence="1">Belongs to the 'GDXG' lipolytic enzyme family.</text>
</comment>
<accession>A0A4R0ILJ5</accession>
<dbReference type="Gene3D" id="3.40.50.1820">
    <property type="entry name" value="alpha/beta hydrolase"/>
    <property type="match status" value="1"/>
</dbReference>
<reference evidence="5 6" key="1">
    <citation type="submission" date="2019-02" db="EMBL/GenBank/DDBJ databases">
        <title>Kribbella capetownensis sp. nov. and Kribbella speibonae sp. nov., isolated from soil.</title>
        <authorList>
            <person name="Curtis S.M."/>
            <person name="Norton I."/>
            <person name="Everest G.J."/>
            <person name="Meyers P.R."/>
        </authorList>
    </citation>
    <scope>NUCLEOTIDE SEQUENCE [LARGE SCALE GENOMIC DNA]</scope>
    <source>
        <strain evidence="5 6">YM55</strain>
    </source>
</reference>